<protein>
    <submittedName>
        <fullName evidence="2">Uncharacterized protein</fullName>
    </submittedName>
</protein>
<keyword evidence="1" id="KW-0472">Membrane</keyword>
<proteinExistence type="predicted"/>
<dbReference type="EMBL" id="MU865590">
    <property type="protein sequence ID" value="KAK4221064.1"/>
    <property type="molecule type" value="Genomic_DNA"/>
</dbReference>
<reference evidence="2" key="2">
    <citation type="submission" date="2023-05" db="EMBL/GenBank/DDBJ databases">
        <authorList>
            <consortium name="Lawrence Berkeley National Laboratory"/>
            <person name="Steindorff A."/>
            <person name="Hensen N."/>
            <person name="Bonometti L."/>
            <person name="Westerberg I."/>
            <person name="Brannstrom I.O."/>
            <person name="Guillou S."/>
            <person name="Cros-Aarteil S."/>
            <person name="Calhoun S."/>
            <person name="Haridas S."/>
            <person name="Kuo A."/>
            <person name="Mondo S."/>
            <person name="Pangilinan J."/>
            <person name="Riley R."/>
            <person name="Labutti K."/>
            <person name="Andreopoulos B."/>
            <person name="Lipzen A."/>
            <person name="Chen C."/>
            <person name="Yanf M."/>
            <person name="Daum C."/>
            <person name="Ng V."/>
            <person name="Clum A."/>
            <person name="Ohm R."/>
            <person name="Martin F."/>
            <person name="Silar P."/>
            <person name="Natvig D."/>
            <person name="Lalanne C."/>
            <person name="Gautier V."/>
            <person name="Ament-Velasquez S.L."/>
            <person name="Kruys A."/>
            <person name="Hutchinson M.I."/>
            <person name="Powell A.J."/>
            <person name="Barry K."/>
            <person name="Miller A.N."/>
            <person name="Grigoriev I.V."/>
            <person name="Debuchy R."/>
            <person name="Gladieux P."/>
            <person name="Thoren M.H."/>
            <person name="Johannesson H."/>
        </authorList>
    </citation>
    <scope>NUCLEOTIDE SEQUENCE</scope>
    <source>
        <strain evidence="2">CBS 990.96</strain>
    </source>
</reference>
<name>A0AAN7BEQ1_9PEZI</name>
<sequence length="105" mass="12147">MPPFPLEPRRYTGGGRNNHLTKKQKIMIITLAITIPIIIFITWYVCMRWSRHFSAKKREQIEQKRYAALQARRAQRLANGEDPRLVVGGDALPKYEEVVAADGRK</sequence>
<comment type="caution">
    <text evidence="2">The sequence shown here is derived from an EMBL/GenBank/DDBJ whole genome shotgun (WGS) entry which is preliminary data.</text>
</comment>
<evidence type="ECO:0000313" key="3">
    <source>
        <dbReference type="Proteomes" id="UP001301958"/>
    </source>
</evidence>
<keyword evidence="1" id="KW-1133">Transmembrane helix</keyword>
<keyword evidence="3" id="KW-1185">Reference proteome</keyword>
<dbReference type="AlphaFoldDB" id="A0AAN7BEQ1"/>
<feature type="transmembrane region" description="Helical" evidence="1">
    <location>
        <begin position="26"/>
        <end position="46"/>
    </location>
</feature>
<evidence type="ECO:0000313" key="2">
    <source>
        <dbReference type="EMBL" id="KAK4221064.1"/>
    </source>
</evidence>
<accession>A0AAN7BEQ1</accession>
<reference evidence="2" key="1">
    <citation type="journal article" date="2023" name="Mol. Phylogenet. Evol.">
        <title>Genome-scale phylogeny and comparative genomics of the fungal order Sordariales.</title>
        <authorList>
            <person name="Hensen N."/>
            <person name="Bonometti L."/>
            <person name="Westerberg I."/>
            <person name="Brannstrom I.O."/>
            <person name="Guillou S."/>
            <person name="Cros-Aarteil S."/>
            <person name="Calhoun S."/>
            <person name="Haridas S."/>
            <person name="Kuo A."/>
            <person name="Mondo S."/>
            <person name="Pangilinan J."/>
            <person name="Riley R."/>
            <person name="LaButti K."/>
            <person name="Andreopoulos B."/>
            <person name="Lipzen A."/>
            <person name="Chen C."/>
            <person name="Yan M."/>
            <person name="Daum C."/>
            <person name="Ng V."/>
            <person name="Clum A."/>
            <person name="Steindorff A."/>
            <person name="Ohm R.A."/>
            <person name="Martin F."/>
            <person name="Silar P."/>
            <person name="Natvig D.O."/>
            <person name="Lalanne C."/>
            <person name="Gautier V."/>
            <person name="Ament-Velasquez S.L."/>
            <person name="Kruys A."/>
            <person name="Hutchinson M.I."/>
            <person name="Powell A.J."/>
            <person name="Barry K."/>
            <person name="Miller A.N."/>
            <person name="Grigoriev I.V."/>
            <person name="Debuchy R."/>
            <person name="Gladieux P."/>
            <person name="Hiltunen Thoren M."/>
            <person name="Johannesson H."/>
        </authorList>
    </citation>
    <scope>NUCLEOTIDE SEQUENCE</scope>
    <source>
        <strain evidence="2">CBS 990.96</strain>
    </source>
</reference>
<gene>
    <name evidence="2" type="ORF">QBC38DRAFT_461877</name>
</gene>
<dbReference type="Proteomes" id="UP001301958">
    <property type="component" value="Unassembled WGS sequence"/>
</dbReference>
<evidence type="ECO:0000256" key="1">
    <source>
        <dbReference type="SAM" id="Phobius"/>
    </source>
</evidence>
<keyword evidence="1" id="KW-0812">Transmembrane</keyword>
<organism evidence="2 3">
    <name type="scientific">Podospora fimiseda</name>
    <dbReference type="NCBI Taxonomy" id="252190"/>
    <lineage>
        <taxon>Eukaryota</taxon>
        <taxon>Fungi</taxon>
        <taxon>Dikarya</taxon>
        <taxon>Ascomycota</taxon>
        <taxon>Pezizomycotina</taxon>
        <taxon>Sordariomycetes</taxon>
        <taxon>Sordariomycetidae</taxon>
        <taxon>Sordariales</taxon>
        <taxon>Podosporaceae</taxon>
        <taxon>Podospora</taxon>
    </lineage>
</organism>